<gene>
    <name evidence="2" type="ORF">P7D43_00795</name>
</gene>
<dbReference type="PANTHER" id="PTHR30050">
    <property type="entry name" value="CHROMOSOMAL REPLICATION INITIATOR PROTEIN DNAA"/>
    <property type="match status" value="1"/>
</dbReference>
<dbReference type="AlphaFoldDB" id="A0AAW8RP31"/>
<evidence type="ECO:0000313" key="3">
    <source>
        <dbReference type="Proteomes" id="UP001260773"/>
    </source>
</evidence>
<keyword evidence="2" id="KW-0547">Nucleotide-binding</keyword>
<dbReference type="GO" id="GO:0005524">
    <property type="term" value="F:ATP binding"/>
    <property type="evidence" value="ECO:0007669"/>
    <property type="project" value="UniProtKB-KW"/>
</dbReference>
<dbReference type="Proteomes" id="UP001260773">
    <property type="component" value="Unassembled WGS sequence"/>
</dbReference>
<accession>A0AAW8RP31</accession>
<dbReference type="EMBL" id="JARPWH010000001">
    <property type="protein sequence ID" value="MDT2400893.1"/>
    <property type="molecule type" value="Genomic_DNA"/>
</dbReference>
<evidence type="ECO:0000259" key="1">
    <source>
        <dbReference type="Pfam" id="PF01695"/>
    </source>
</evidence>
<dbReference type="InterPro" id="IPR002611">
    <property type="entry name" value="IstB_ATP-bd"/>
</dbReference>
<feature type="domain" description="IstB-like ATP-binding" evidence="1">
    <location>
        <begin position="140"/>
        <end position="266"/>
    </location>
</feature>
<dbReference type="InterPro" id="IPR027417">
    <property type="entry name" value="P-loop_NTPase"/>
</dbReference>
<dbReference type="Gene3D" id="3.40.50.300">
    <property type="entry name" value="P-loop containing nucleotide triphosphate hydrolases"/>
    <property type="match status" value="1"/>
</dbReference>
<dbReference type="Pfam" id="PF01695">
    <property type="entry name" value="IstB_IS21"/>
    <property type="match status" value="1"/>
</dbReference>
<comment type="caution">
    <text evidence="2">The sequence shown here is derived from an EMBL/GenBank/DDBJ whole genome shotgun (WGS) entry which is preliminary data.</text>
</comment>
<evidence type="ECO:0000313" key="2">
    <source>
        <dbReference type="EMBL" id="MDT2400893.1"/>
    </source>
</evidence>
<proteinExistence type="predicted"/>
<dbReference type="GO" id="GO:0006260">
    <property type="term" value="P:DNA replication"/>
    <property type="evidence" value="ECO:0007669"/>
    <property type="project" value="TreeGrafter"/>
</dbReference>
<sequence>MDFPLLNELWKTNGCCPIHNTPLIQLKDYDPFCVECRKEYLRNVEQESVNRTFKEHERRRTIEVLETDSIVGDPKLWQVSFNNYKTDNEETKAALLKARQIATEYMKVIQIEKRLEKEIAESEDKEEKAALKKQLLEIPKFNTIFTGVPGVGKSHLAMGMLKAINETADPMMSCLFVSVNDLFRLIKSSFGKPDSKYSELNMTGLLSSVDLLVIDDLGSEASFRREKKDKEAGNYTQNVLFGILNARQRTIITTNLSSDDLEDVYNAKIVSRLYKGVEGRIIKFTSATTDKRSKVKF</sequence>
<dbReference type="RefSeq" id="WP_260457520.1">
    <property type="nucleotide sequence ID" value="NZ_JARPWH010000001.1"/>
</dbReference>
<dbReference type="PANTHER" id="PTHR30050:SF4">
    <property type="entry name" value="ATP-BINDING PROTEIN RV3427C IN INSERTION SEQUENCE-RELATED"/>
    <property type="match status" value="1"/>
</dbReference>
<name>A0AAW8RP31_ENTAV</name>
<dbReference type="CDD" id="cd00009">
    <property type="entry name" value="AAA"/>
    <property type="match status" value="1"/>
</dbReference>
<keyword evidence="2" id="KW-0067">ATP-binding</keyword>
<reference evidence="2" key="1">
    <citation type="submission" date="2023-03" db="EMBL/GenBank/DDBJ databases">
        <authorList>
            <person name="Shen W."/>
            <person name="Cai J."/>
        </authorList>
    </citation>
    <scope>NUCLEOTIDE SEQUENCE</scope>
    <source>
        <strain evidence="2">P33-2</strain>
    </source>
</reference>
<organism evidence="2 3">
    <name type="scientific">Enterococcus avium</name>
    <name type="common">Streptococcus avium</name>
    <dbReference type="NCBI Taxonomy" id="33945"/>
    <lineage>
        <taxon>Bacteria</taxon>
        <taxon>Bacillati</taxon>
        <taxon>Bacillota</taxon>
        <taxon>Bacilli</taxon>
        <taxon>Lactobacillales</taxon>
        <taxon>Enterococcaceae</taxon>
        <taxon>Enterococcus</taxon>
    </lineage>
</organism>
<protein>
    <submittedName>
        <fullName evidence="2">ATP-binding protein</fullName>
    </submittedName>
</protein>
<dbReference type="SUPFAM" id="SSF52540">
    <property type="entry name" value="P-loop containing nucleoside triphosphate hydrolases"/>
    <property type="match status" value="1"/>
</dbReference>